<evidence type="ECO:0000313" key="4">
    <source>
        <dbReference type="Proteomes" id="UP001347884"/>
    </source>
</evidence>
<protein>
    <submittedName>
        <fullName evidence="2">ATP F0F1 synthase synthase</fullName>
    </submittedName>
</protein>
<keyword evidence="4" id="KW-1185">Reference proteome</keyword>
<dbReference type="RefSeq" id="WP_110478576.1">
    <property type="nucleotide sequence ID" value="NZ_CP081939.1"/>
</dbReference>
<proteinExistence type="predicted"/>
<evidence type="ECO:0000313" key="1">
    <source>
        <dbReference type="EMBL" id="MEE6040473.1"/>
    </source>
</evidence>
<reference evidence="1" key="3">
    <citation type="submission" date="2022-05" db="EMBL/GenBank/DDBJ databases">
        <authorList>
            <person name="Chen Y."/>
            <person name="Zhu J."/>
            <person name="Zhu K."/>
        </authorList>
    </citation>
    <scope>NUCLEOTIDE SEQUENCE</scope>
    <source>
        <strain evidence="1">AV25</strain>
    </source>
</reference>
<comment type="caution">
    <text evidence="2">The sequence shown here is derived from an EMBL/GenBank/DDBJ whole genome shotgun (WGS) entry which is preliminary data.</text>
</comment>
<gene>
    <name evidence="2" type="ORF">DM482_01680</name>
    <name evidence="1" type="ORF">M5S13_01030</name>
</gene>
<dbReference type="AlphaFoldDB" id="A0AAE5TIY5"/>
<dbReference type="EMBL" id="QJPJ01000002">
    <property type="protein sequence ID" value="PXZ40324.1"/>
    <property type="molecule type" value="Genomic_DNA"/>
</dbReference>
<dbReference type="EMBL" id="JAMDKF010000002">
    <property type="protein sequence ID" value="MEE6040473.1"/>
    <property type="molecule type" value="Genomic_DNA"/>
</dbReference>
<organism evidence="2 3">
    <name type="scientific">Avibacterium paragallinarum</name>
    <name type="common">Haemophilus gallinarum</name>
    <dbReference type="NCBI Taxonomy" id="728"/>
    <lineage>
        <taxon>Bacteria</taxon>
        <taxon>Pseudomonadati</taxon>
        <taxon>Pseudomonadota</taxon>
        <taxon>Gammaproteobacteria</taxon>
        <taxon>Pasteurellales</taxon>
        <taxon>Pasteurellaceae</taxon>
        <taxon>Avibacterium</taxon>
    </lineage>
</organism>
<reference evidence="2 3" key="1">
    <citation type="submission" date="2018-06" db="EMBL/GenBank/DDBJ databases">
        <authorList>
            <person name="Teymurazov M."/>
            <person name="Kislichkina A."/>
            <person name="Abaymova A."/>
            <person name="Mukhina T."/>
            <person name="Mayskaya N."/>
            <person name="Svetoch E."/>
            <person name="Bogun A."/>
        </authorList>
    </citation>
    <scope>NUCLEOTIDE SEQUENCE [LARGE SCALE GENOMIC DNA]</scope>
    <source>
        <strain evidence="2 3">SCPM-O-B-8406</strain>
    </source>
</reference>
<name>A0AAE5TIY5_AVIPA</name>
<evidence type="ECO:0000313" key="3">
    <source>
        <dbReference type="Proteomes" id="UP000247594"/>
    </source>
</evidence>
<evidence type="ECO:0000313" key="2">
    <source>
        <dbReference type="EMBL" id="PXZ40324.1"/>
    </source>
</evidence>
<dbReference type="Proteomes" id="UP000247594">
    <property type="component" value="Unassembled WGS sequence"/>
</dbReference>
<dbReference type="Proteomes" id="UP001347884">
    <property type="component" value="Unassembled WGS sequence"/>
</dbReference>
<accession>A0AAE5TIY5</accession>
<sequence>MNHIFTKISRYKKLYKLLSLNEDIYKNIEFREGSYINYNPDHNLDEDCWFKLDEFSKKKFCLPFLMEYSDSNSFDLLDKKHFKDLQFFCSIQESSKIFCFQKITPSLFIKKKVKFISLGDAAKLEQSENCITIKEEPDAIYFKEEDTLIFKKLPTISSIFRGIDELYKEATEQETTDFLNHSFIIAKDFNSSKVGKANRKRIAIAMSTLGNFDEKMKAQLFDYINNYCADKLKFDQKRLAFEISTDDELKVLLYGIDQRFYTTELDGEKRLANSVVKI</sequence>
<reference evidence="1 4" key="2">
    <citation type="journal article" date="2022" name="Front. Microbiol.">
        <title>Commensal bacteria contribute to the growth of multidrug-resistant Avibacterium paragallinarum in chickens.</title>
        <authorList>
            <person name="Zhu J."/>
            <person name="Chen Y."/>
            <person name="Wu Y."/>
            <person name="Wang Y."/>
            <person name="Zhu K."/>
        </authorList>
    </citation>
    <scope>NUCLEOTIDE SEQUENCE [LARGE SCALE GENOMIC DNA]</scope>
    <source>
        <strain evidence="1 4">AV25</strain>
    </source>
</reference>